<feature type="compositionally biased region" description="Low complexity" evidence="1">
    <location>
        <begin position="379"/>
        <end position="388"/>
    </location>
</feature>
<feature type="compositionally biased region" description="Polar residues" evidence="1">
    <location>
        <begin position="315"/>
        <end position="333"/>
    </location>
</feature>
<feature type="compositionally biased region" description="Low complexity" evidence="1">
    <location>
        <begin position="227"/>
        <end position="241"/>
    </location>
</feature>
<evidence type="ECO:0000256" key="1">
    <source>
        <dbReference type="SAM" id="MobiDB-lite"/>
    </source>
</evidence>
<proteinExistence type="predicted"/>
<feature type="compositionally biased region" description="Acidic residues" evidence="1">
    <location>
        <begin position="245"/>
        <end position="256"/>
    </location>
</feature>
<reference evidence="3" key="1">
    <citation type="submission" date="2015-02" db="EMBL/GenBank/DDBJ databases">
        <title>Genome sequencing for Strongylocentrotus purpuratus.</title>
        <authorList>
            <person name="Murali S."/>
            <person name="Liu Y."/>
            <person name="Vee V."/>
            <person name="English A."/>
            <person name="Wang M."/>
            <person name="Skinner E."/>
            <person name="Han Y."/>
            <person name="Muzny D.M."/>
            <person name="Worley K.C."/>
            <person name="Gibbs R.A."/>
        </authorList>
    </citation>
    <scope>NUCLEOTIDE SEQUENCE</scope>
</reference>
<dbReference type="RefSeq" id="XP_030847828.1">
    <property type="nucleotide sequence ID" value="XM_030991968.1"/>
</dbReference>
<dbReference type="GeneID" id="105445471"/>
<dbReference type="AlphaFoldDB" id="A0A7M7PB60"/>
<feature type="compositionally biased region" description="Basic and acidic residues" evidence="1">
    <location>
        <begin position="305"/>
        <end position="314"/>
    </location>
</feature>
<feature type="compositionally biased region" description="Gly residues" evidence="1">
    <location>
        <begin position="126"/>
        <end position="141"/>
    </location>
</feature>
<sequence length="402" mass="43075">MPNVKLESSSTLVGLGGDVYLGGDERMQSGIILGGDDEDEEEGMMIGVPMATQCLNHGLSLADELAGMGYQQSYEEDGAEGEEEECIIGGDGGCDKFGRSERGAEMVASRVREGGGTGFMTAESGVGRGGGGAEGGGGGGVSVDVDDEDEEIISLETPKASPSRSPRPGDLHIKYRQIEDVLHWVHVTLTHIILELHSLVRLPLTDLGIMHASSVLHSVHPTSSHHAPVSSSPWSTAATPALHIDDDDDDEEDGDMDEGRRSELIGDKVKSQLSVLRSMLSIVVNGSPKMMEDCVIQIEEEERARRMETGRDGTRTQTNMDVNTGSHDPSSEMQSIDVDGHHYRDELGGGNGWQTGSEGTMDGRGRQVMSIPPSTDELSASFSSRSQSAPEFGRKKMFPFWS</sequence>
<feature type="region of interest" description="Disordered" evidence="1">
    <location>
        <begin position="305"/>
        <end position="333"/>
    </location>
</feature>
<feature type="region of interest" description="Disordered" evidence="1">
    <location>
        <begin position="220"/>
        <end position="265"/>
    </location>
</feature>
<feature type="region of interest" description="Disordered" evidence="1">
    <location>
        <begin position="125"/>
        <end position="144"/>
    </location>
</feature>
<evidence type="ECO:0000313" key="3">
    <source>
        <dbReference type="Proteomes" id="UP000007110"/>
    </source>
</evidence>
<evidence type="ECO:0000313" key="2">
    <source>
        <dbReference type="EnsemblMetazoa" id="XP_030847828"/>
    </source>
</evidence>
<dbReference type="EnsemblMetazoa" id="XM_030991968">
    <property type="protein sequence ID" value="XP_030847828"/>
    <property type="gene ID" value="LOC105445471"/>
</dbReference>
<reference evidence="2" key="2">
    <citation type="submission" date="2021-01" db="UniProtKB">
        <authorList>
            <consortium name="EnsemblMetazoa"/>
        </authorList>
    </citation>
    <scope>IDENTIFICATION</scope>
</reference>
<accession>A0A7M7PB60</accession>
<organism evidence="2 3">
    <name type="scientific">Strongylocentrotus purpuratus</name>
    <name type="common">Purple sea urchin</name>
    <dbReference type="NCBI Taxonomy" id="7668"/>
    <lineage>
        <taxon>Eukaryota</taxon>
        <taxon>Metazoa</taxon>
        <taxon>Echinodermata</taxon>
        <taxon>Eleutherozoa</taxon>
        <taxon>Echinozoa</taxon>
        <taxon>Echinoidea</taxon>
        <taxon>Euechinoidea</taxon>
        <taxon>Echinacea</taxon>
        <taxon>Camarodonta</taxon>
        <taxon>Echinidea</taxon>
        <taxon>Strongylocentrotidae</taxon>
        <taxon>Strongylocentrotus</taxon>
    </lineage>
</organism>
<feature type="region of interest" description="Disordered" evidence="1">
    <location>
        <begin position="350"/>
        <end position="402"/>
    </location>
</feature>
<dbReference type="Proteomes" id="UP000007110">
    <property type="component" value="Unassembled WGS sequence"/>
</dbReference>
<protein>
    <submittedName>
        <fullName evidence="2">Uncharacterized protein</fullName>
    </submittedName>
</protein>
<keyword evidence="3" id="KW-1185">Reference proteome</keyword>
<name>A0A7M7PB60_STRPU</name>